<dbReference type="AlphaFoldDB" id="A0A3A8NC35"/>
<feature type="chain" id="PRO_5017449110" evidence="1">
    <location>
        <begin position="22"/>
        <end position="106"/>
    </location>
</feature>
<dbReference type="Proteomes" id="UP000273405">
    <property type="component" value="Unassembled WGS sequence"/>
</dbReference>
<keyword evidence="3" id="KW-1185">Reference proteome</keyword>
<dbReference type="EMBL" id="RAWG01000153">
    <property type="protein sequence ID" value="RKH39731.1"/>
    <property type="molecule type" value="Genomic_DNA"/>
</dbReference>
<evidence type="ECO:0000313" key="2">
    <source>
        <dbReference type="EMBL" id="RKH39731.1"/>
    </source>
</evidence>
<proteinExistence type="predicted"/>
<organism evidence="2 3">
    <name type="scientific">Corallococcus sicarius</name>
    <dbReference type="NCBI Taxonomy" id="2316726"/>
    <lineage>
        <taxon>Bacteria</taxon>
        <taxon>Pseudomonadati</taxon>
        <taxon>Myxococcota</taxon>
        <taxon>Myxococcia</taxon>
        <taxon>Myxococcales</taxon>
        <taxon>Cystobacterineae</taxon>
        <taxon>Myxococcaceae</taxon>
        <taxon>Corallococcus</taxon>
    </lineage>
</organism>
<evidence type="ECO:0000313" key="3">
    <source>
        <dbReference type="Proteomes" id="UP000273405"/>
    </source>
</evidence>
<protein>
    <submittedName>
        <fullName evidence="2">Uncharacterized protein</fullName>
    </submittedName>
</protein>
<sequence>MKPFRALAALVTLTLAPSALAEAEAPLNGVPYVFVTVDAYRVRSSGLMEVTGILQGETTPRVIGFYDTNAAERCDRLALLAQSRPGRYLLELTDTYDSVSCKLIRQ</sequence>
<reference evidence="3" key="1">
    <citation type="submission" date="2018-09" db="EMBL/GenBank/DDBJ databases">
        <authorList>
            <person name="Livingstone P.G."/>
            <person name="Whitworth D.E."/>
        </authorList>
    </citation>
    <scope>NUCLEOTIDE SEQUENCE [LARGE SCALE GENOMIC DNA]</scope>
    <source>
        <strain evidence="3">CA040B</strain>
    </source>
</reference>
<keyword evidence="1" id="KW-0732">Signal</keyword>
<dbReference type="RefSeq" id="WP_120627402.1">
    <property type="nucleotide sequence ID" value="NZ_RAWG01000153.1"/>
</dbReference>
<dbReference type="OrthoDB" id="5383348at2"/>
<gene>
    <name evidence="2" type="ORF">D7X12_22860</name>
</gene>
<name>A0A3A8NC35_9BACT</name>
<evidence type="ECO:0000256" key="1">
    <source>
        <dbReference type="SAM" id="SignalP"/>
    </source>
</evidence>
<accession>A0A3A8NC35</accession>
<feature type="signal peptide" evidence="1">
    <location>
        <begin position="1"/>
        <end position="21"/>
    </location>
</feature>
<comment type="caution">
    <text evidence="2">The sequence shown here is derived from an EMBL/GenBank/DDBJ whole genome shotgun (WGS) entry which is preliminary data.</text>
</comment>